<evidence type="ECO:0000256" key="7">
    <source>
        <dbReference type="ARBA" id="ARBA00050038"/>
    </source>
</evidence>
<comment type="function">
    <text evidence="8">Catalyzes the release of premature peptidyl moieties from peptidyl-tRNA molecules trapped in stalled 50S ribosomal subunits, and thus maintains levels of free tRNAs and 50S ribosomes.</text>
</comment>
<dbReference type="SUPFAM" id="SSF53178">
    <property type="entry name" value="Peptidyl-tRNA hydrolase-like"/>
    <property type="match status" value="1"/>
</dbReference>
<dbReference type="PROSITE" id="PS01195">
    <property type="entry name" value="PEPT_TRNA_HYDROL_1"/>
    <property type="match status" value="1"/>
</dbReference>
<gene>
    <name evidence="8" type="primary">pth</name>
    <name evidence="11" type="ORF">FGF04_29280</name>
</gene>
<evidence type="ECO:0000256" key="4">
    <source>
        <dbReference type="ARBA" id="ARBA00022884"/>
    </source>
</evidence>
<comment type="caution">
    <text evidence="11">The sequence shown here is derived from an EMBL/GenBank/DDBJ whole genome shotgun (WGS) entry which is preliminary data.</text>
</comment>
<dbReference type="HAMAP" id="MF_00083">
    <property type="entry name" value="Pept_tRNA_hydro_bact"/>
    <property type="match status" value="1"/>
</dbReference>
<feature type="site" description="Discriminates between blocked and unblocked aminoacyl-tRNA" evidence="8">
    <location>
        <position position="21"/>
    </location>
</feature>
<dbReference type="OrthoDB" id="9800507at2"/>
<dbReference type="InterPro" id="IPR018171">
    <property type="entry name" value="Pept_tRNA_hydro_CS"/>
</dbReference>
<keyword evidence="3 8" id="KW-0378">Hydrolase</keyword>
<comment type="catalytic activity">
    <reaction evidence="6 8 9">
        <text>an N-acyl-L-alpha-aminoacyl-tRNA + H2O = an N-acyl-L-amino acid + a tRNA + H(+)</text>
        <dbReference type="Rhea" id="RHEA:54448"/>
        <dbReference type="Rhea" id="RHEA-COMP:10123"/>
        <dbReference type="Rhea" id="RHEA-COMP:13883"/>
        <dbReference type="ChEBI" id="CHEBI:15377"/>
        <dbReference type="ChEBI" id="CHEBI:15378"/>
        <dbReference type="ChEBI" id="CHEBI:59874"/>
        <dbReference type="ChEBI" id="CHEBI:78442"/>
        <dbReference type="ChEBI" id="CHEBI:138191"/>
        <dbReference type="EC" id="3.1.1.29"/>
    </reaction>
</comment>
<dbReference type="Gene3D" id="3.40.50.1470">
    <property type="entry name" value="Peptidyl-tRNA hydrolase"/>
    <property type="match status" value="1"/>
</dbReference>
<dbReference type="PROSITE" id="PS01196">
    <property type="entry name" value="PEPT_TRNA_HYDROL_2"/>
    <property type="match status" value="1"/>
</dbReference>
<comment type="function">
    <text evidence="8">Hydrolyzes ribosome-free peptidyl-tRNAs (with 1 or more amino acids incorporated), which drop off the ribosome during protein synthesis, or as a result of ribosome stalling.</text>
</comment>
<comment type="subcellular location">
    <subcellularLocation>
        <location evidence="8">Cytoplasm</location>
    </subcellularLocation>
</comment>
<dbReference type="InterPro" id="IPR001328">
    <property type="entry name" value="Pept_tRNA_hydro"/>
</dbReference>
<evidence type="ECO:0000256" key="5">
    <source>
        <dbReference type="ARBA" id="ARBA00038063"/>
    </source>
</evidence>
<sequence>MGVTDVTTEPNAPWLIVGLGNPGPEYAMNRHNVGFMVADLLAGRMGAKFKRAGKAQAQVVEGRIGPPGPLSRRVVLAKPMSYMNLSGGPVTALRDFYKVPTAHVVAVHDELDIDYGVLRLKLGGGDNGHNGLKSMTKAMGAEYHRVRFGIGRPPGRMQVADFVLKDFGSAERKELDYFVDRAADAVECLVAEGLERAQSAYNS</sequence>
<accession>A0A5B0ALB8</accession>
<feature type="binding site" evidence="8">
    <location>
        <position position="130"/>
    </location>
    <ligand>
        <name>tRNA</name>
        <dbReference type="ChEBI" id="CHEBI:17843"/>
    </ligand>
</feature>
<feature type="active site" description="Proton acceptor" evidence="8">
    <location>
        <position position="31"/>
    </location>
</feature>
<dbReference type="GO" id="GO:0005737">
    <property type="term" value="C:cytoplasm"/>
    <property type="evidence" value="ECO:0007669"/>
    <property type="project" value="UniProtKB-SubCell"/>
</dbReference>
<dbReference type="GO" id="GO:0004045">
    <property type="term" value="F:peptidyl-tRNA hydrolase activity"/>
    <property type="evidence" value="ECO:0007669"/>
    <property type="project" value="UniProtKB-UniRule"/>
</dbReference>
<dbReference type="PANTHER" id="PTHR17224:SF1">
    <property type="entry name" value="PEPTIDYL-TRNA HYDROLASE"/>
    <property type="match status" value="1"/>
</dbReference>
<evidence type="ECO:0000256" key="3">
    <source>
        <dbReference type="ARBA" id="ARBA00022801"/>
    </source>
</evidence>
<keyword evidence="12" id="KW-1185">Reference proteome</keyword>
<organism evidence="11 12">
    <name type="scientific">Streptomyces apricus</name>
    <dbReference type="NCBI Taxonomy" id="1828112"/>
    <lineage>
        <taxon>Bacteria</taxon>
        <taxon>Bacillati</taxon>
        <taxon>Actinomycetota</taxon>
        <taxon>Actinomycetes</taxon>
        <taxon>Kitasatosporales</taxon>
        <taxon>Streptomycetaceae</taxon>
        <taxon>Streptomyces</taxon>
    </lineage>
</organism>
<evidence type="ECO:0000313" key="12">
    <source>
        <dbReference type="Proteomes" id="UP000324965"/>
    </source>
</evidence>
<keyword evidence="2 8" id="KW-0820">tRNA-binding</keyword>
<dbReference type="GO" id="GO:0006515">
    <property type="term" value="P:protein quality control for misfolded or incompletely synthesized proteins"/>
    <property type="evidence" value="ECO:0007669"/>
    <property type="project" value="UniProtKB-UniRule"/>
</dbReference>
<keyword evidence="8" id="KW-0963">Cytoplasm</keyword>
<reference evidence="11 12" key="1">
    <citation type="submission" date="2019-05" db="EMBL/GenBank/DDBJ databases">
        <authorList>
            <person name="Hariharan J."/>
            <person name="Choudoir M.J."/>
            <person name="Diebold P."/>
            <person name="Panke-Buisse K."/>
            <person name="Buckley D.H."/>
        </authorList>
    </citation>
    <scope>NUCLEOTIDE SEQUENCE [LARGE SCALE GENOMIC DNA]</scope>
    <source>
        <strain evidence="11 12">SUN51</strain>
    </source>
</reference>
<feature type="site" description="Stabilizes the basic form of H active site to accept a proton" evidence="8">
    <location>
        <position position="109"/>
    </location>
</feature>
<dbReference type="AlphaFoldDB" id="A0A5B0ALB8"/>
<dbReference type="GO" id="GO:0000049">
    <property type="term" value="F:tRNA binding"/>
    <property type="evidence" value="ECO:0007669"/>
    <property type="project" value="UniProtKB-UniRule"/>
</dbReference>
<protein>
    <recommendedName>
        <fullName evidence="7 8">Peptidyl-tRNA hydrolase</fullName>
        <shortName evidence="8">Pth</shortName>
        <ecNumber evidence="1 8">3.1.1.29</ecNumber>
    </recommendedName>
</protein>
<evidence type="ECO:0000256" key="10">
    <source>
        <dbReference type="RuleBase" id="RU004320"/>
    </source>
</evidence>
<feature type="binding site" evidence="8">
    <location>
        <position position="26"/>
    </location>
    <ligand>
        <name>tRNA</name>
        <dbReference type="ChEBI" id="CHEBI:17843"/>
    </ligand>
</feature>
<dbReference type="CDD" id="cd00462">
    <property type="entry name" value="PTH"/>
    <property type="match status" value="1"/>
</dbReference>
<feature type="binding site" evidence="8">
    <location>
        <position position="82"/>
    </location>
    <ligand>
        <name>tRNA</name>
        <dbReference type="ChEBI" id="CHEBI:17843"/>
    </ligand>
</feature>
<evidence type="ECO:0000256" key="2">
    <source>
        <dbReference type="ARBA" id="ARBA00022555"/>
    </source>
</evidence>
<dbReference type="RefSeq" id="WP_149514301.1">
    <property type="nucleotide sequence ID" value="NZ_VDFC01000047.1"/>
</dbReference>
<comment type="subunit">
    <text evidence="8">Monomer.</text>
</comment>
<dbReference type="EMBL" id="VDFC01000047">
    <property type="protein sequence ID" value="KAA0930624.1"/>
    <property type="molecule type" value="Genomic_DNA"/>
</dbReference>
<dbReference type="Pfam" id="PF01195">
    <property type="entry name" value="Pept_tRNA_hydro"/>
    <property type="match status" value="1"/>
</dbReference>
<proteinExistence type="inferred from homology"/>
<dbReference type="FunFam" id="3.40.50.1470:FF:000001">
    <property type="entry name" value="Peptidyl-tRNA hydrolase"/>
    <property type="match status" value="1"/>
</dbReference>
<dbReference type="GO" id="GO:0072344">
    <property type="term" value="P:rescue of stalled ribosome"/>
    <property type="evidence" value="ECO:0007669"/>
    <property type="project" value="UniProtKB-UniRule"/>
</dbReference>
<name>A0A5B0ALB8_9ACTN</name>
<feature type="binding site" evidence="8">
    <location>
        <position position="84"/>
    </location>
    <ligand>
        <name>tRNA</name>
        <dbReference type="ChEBI" id="CHEBI:17843"/>
    </ligand>
</feature>
<evidence type="ECO:0000256" key="1">
    <source>
        <dbReference type="ARBA" id="ARBA00013260"/>
    </source>
</evidence>
<evidence type="ECO:0000256" key="8">
    <source>
        <dbReference type="HAMAP-Rule" id="MF_00083"/>
    </source>
</evidence>
<dbReference type="InterPro" id="IPR036416">
    <property type="entry name" value="Pept_tRNA_hydro_sf"/>
</dbReference>
<dbReference type="NCBIfam" id="TIGR00447">
    <property type="entry name" value="pth"/>
    <property type="match status" value="1"/>
</dbReference>
<dbReference type="PANTHER" id="PTHR17224">
    <property type="entry name" value="PEPTIDYL-TRNA HYDROLASE"/>
    <property type="match status" value="1"/>
</dbReference>
<evidence type="ECO:0000256" key="9">
    <source>
        <dbReference type="RuleBase" id="RU000673"/>
    </source>
</evidence>
<evidence type="ECO:0000313" key="11">
    <source>
        <dbReference type="EMBL" id="KAA0930624.1"/>
    </source>
</evidence>
<evidence type="ECO:0000256" key="6">
    <source>
        <dbReference type="ARBA" id="ARBA00048707"/>
    </source>
</evidence>
<comment type="similarity">
    <text evidence="5 8 10">Belongs to the PTH family.</text>
</comment>
<dbReference type="Proteomes" id="UP000324965">
    <property type="component" value="Unassembled WGS sequence"/>
</dbReference>
<dbReference type="EC" id="3.1.1.29" evidence="1 8"/>
<keyword evidence="4 8" id="KW-0694">RNA-binding</keyword>